<dbReference type="GO" id="GO:0005886">
    <property type="term" value="C:plasma membrane"/>
    <property type="evidence" value="ECO:0007669"/>
    <property type="project" value="InterPro"/>
</dbReference>
<dbReference type="PANTHER" id="PTHR10264:SF19">
    <property type="entry name" value="AT06885P-RELATED"/>
    <property type="match status" value="1"/>
</dbReference>
<evidence type="ECO:0000313" key="4">
    <source>
        <dbReference type="Proteomes" id="UP000037510"/>
    </source>
</evidence>
<comment type="caution">
    <text evidence="3">The sequence shown here is derived from an EMBL/GenBank/DDBJ whole genome shotgun (WGS) entry which is preliminary data.</text>
</comment>
<organism evidence="3 4">
    <name type="scientific">Operophtera brumata</name>
    <name type="common">Winter moth</name>
    <name type="synonym">Phalaena brumata</name>
    <dbReference type="NCBI Taxonomy" id="104452"/>
    <lineage>
        <taxon>Eukaryota</taxon>
        <taxon>Metazoa</taxon>
        <taxon>Ecdysozoa</taxon>
        <taxon>Arthropoda</taxon>
        <taxon>Hexapoda</taxon>
        <taxon>Insecta</taxon>
        <taxon>Pterygota</taxon>
        <taxon>Neoptera</taxon>
        <taxon>Endopterygota</taxon>
        <taxon>Lepidoptera</taxon>
        <taxon>Glossata</taxon>
        <taxon>Ditrysia</taxon>
        <taxon>Geometroidea</taxon>
        <taxon>Geometridae</taxon>
        <taxon>Larentiinae</taxon>
        <taxon>Operophtera</taxon>
    </lineage>
</organism>
<dbReference type="InterPro" id="IPR043202">
    <property type="entry name" value="Band-7_stomatin-like"/>
</dbReference>
<dbReference type="PANTHER" id="PTHR10264">
    <property type="entry name" value="BAND 7 PROTEIN-RELATED"/>
    <property type="match status" value="1"/>
</dbReference>
<dbReference type="EMBL" id="JTDY01006384">
    <property type="protein sequence ID" value="KOB66058.1"/>
    <property type="molecule type" value="Genomic_DNA"/>
</dbReference>
<proteinExistence type="inferred from homology"/>
<dbReference type="InterPro" id="IPR001107">
    <property type="entry name" value="Band_7"/>
</dbReference>
<protein>
    <submittedName>
        <fullName evidence="3">Mechanosensory protein 2</fullName>
    </submittedName>
</protein>
<keyword evidence="4" id="KW-1185">Reference proteome</keyword>
<name>A0A0L7KS02_OPEBR</name>
<evidence type="ECO:0000313" key="3">
    <source>
        <dbReference type="EMBL" id="KOB66058.1"/>
    </source>
</evidence>
<comment type="similarity">
    <text evidence="1">Belongs to the band 7/mec-2 family.</text>
</comment>
<feature type="domain" description="Band 7" evidence="2">
    <location>
        <begin position="51"/>
        <end position="156"/>
    </location>
</feature>
<feature type="non-terminal residue" evidence="3">
    <location>
        <position position="169"/>
    </location>
</feature>
<gene>
    <name evidence="3" type="ORF">OBRU01_21843</name>
</gene>
<dbReference type="InterPro" id="IPR036013">
    <property type="entry name" value="Band_7/SPFH_dom_sf"/>
</dbReference>
<reference evidence="3 4" key="1">
    <citation type="journal article" date="2015" name="Genome Biol. Evol.">
        <title>The genome of winter moth (Operophtera brumata) provides a genomic perspective on sexual dimorphism and phenology.</title>
        <authorList>
            <person name="Derks M.F."/>
            <person name="Smit S."/>
            <person name="Salis L."/>
            <person name="Schijlen E."/>
            <person name="Bossers A."/>
            <person name="Mateman C."/>
            <person name="Pijl A.S."/>
            <person name="de Ridder D."/>
            <person name="Groenen M.A."/>
            <person name="Visser M.E."/>
            <person name="Megens H.J."/>
        </authorList>
    </citation>
    <scope>NUCLEOTIDE SEQUENCE [LARGE SCALE GENOMIC DNA]</scope>
    <source>
        <strain evidence="3">WM2013NL</strain>
        <tissue evidence="3">Head and thorax</tissue>
    </source>
</reference>
<dbReference type="AlphaFoldDB" id="A0A0L7KS02"/>
<evidence type="ECO:0000259" key="2">
    <source>
        <dbReference type="SMART" id="SM00244"/>
    </source>
</evidence>
<dbReference type="SUPFAM" id="SSF117892">
    <property type="entry name" value="Band 7/SPFH domain"/>
    <property type="match status" value="1"/>
</dbReference>
<dbReference type="Proteomes" id="UP000037510">
    <property type="component" value="Unassembled WGS sequence"/>
</dbReference>
<accession>A0A0L7KS02</accession>
<dbReference type="SMART" id="SM00244">
    <property type="entry name" value="PHB"/>
    <property type="match status" value="1"/>
</dbReference>
<dbReference type="Pfam" id="PF01145">
    <property type="entry name" value="Band_7"/>
    <property type="match status" value="1"/>
</dbReference>
<dbReference type="Gene3D" id="6.10.250.2090">
    <property type="match status" value="1"/>
</dbReference>
<sequence length="169" mass="18766">MLRTELHTRTASVRRDNVPSHCDTGTSCAITIQMPHPDSASCVERCATLLSFLLVVQEFERAVIFRLGRLRKGGARGPGLFFVLPCIDSYRKVDLRTVSFDVPPQELLSDREAISHMMQANLDEATDPWGVEVERVEIAKIITAEGEIKASKALKEASLVMIDNPMALQ</sequence>
<dbReference type="STRING" id="104452.A0A0L7KS02"/>
<evidence type="ECO:0000256" key="1">
    <source>
        <dbReference type="ARBA" id="ARBA00008164"/>
    </source>
</evidence>